<comment type="caution">
    <text evidence="7">Lacks conserved residue(s) required for the propagation of feature annotation.</text>
</comment>
<dbReference type="InterPro" id="IPR011128">
    <property type="entry name" value="G3P_DH_NAD-dep_N"/>
</dbReference>
<protein>
    <recommendedName>
        <fullName evidence="7">Glycerol-3-phosphate dehydrogenase [NAD(P)+]</fullName>
        <ecNumber evidence="7">1.1.1.94</ecNumber>
    </recommendedName>
    <alternativeName>
        <fullName evidence="7">NAD(P)(+)-dependent glycerol-3-phosphate dehydrogenase</fullName>
    </alternativeName>
    <alternativeName>
        <fullName evidence="7">NAD(P)H-dependent dihydroxyacetone-phosphate reductase</fullName>
    </alternativeName>
</protein>
<accession>A0ABM5NE15</accession>
<keyword evidence="6 7" id="KW-1208">Phospholipid metabolism</keyword>
<feature type="binding site" evidence="7">
    <location>
        <position position="39"/>
    </location>
    <ligand>
        <name>NADPH</name>
        <dbReference type="ChEBI" id="CHEBI:57783"/>
    </ligand>
</feature>
<dbReference type="RefSeq" id="WP_015344834.1">
    <property type="nucleotide sequence ID" value="NC_020075.1"/>
</dbReference>
<dbReference type="InterPro" id="IPR036291">
    <property type="entry name" value="NAD(P)-bd_dom_sf"/>
</dbReference>
<feature type="binding site" evidence="7">
    <location>
        <position position="262"/>
    </location>
    <ligand>
        <name>sn-glycerol 3-phosphate</name>
        <dbReference type="ChEBI" id="CHEBI:57597"/>
    </ligand>
</feature>
<dbReference type="NCBIfam" id="NF000939">
    <property type="entry name" value="PRK00094.1-1"/>
    <property type="match status" value="1"/>
</dbReference>
<evidence type="ECO:0000313" key="12">
    <source>
        <dbReference type="EMBL" id="AGC03869.1"/>
    </source>
</evidence>
<evidence type="ECO:0000256" key="6">
    <source>
        <dbReference type="ARBA" id="ARBA00023264"/>
    </source>
</evidence>
<keyword evidence="13" id="KW-1185">Reference proteome</keyword>
<feature type="binding site" evidence="7">
    <location>
        <position position="263"/>
    </location>
    <ligand>
        <name>sn-glycerol 3-phosphate</name>
        <dbReference type="ChEBI" id="CHEBI:57597"/>
    </ligand>
</feature>
<feature type="active site" description="Proton acceptor" evidence="7">
    <location>
        <position position="198"/>
    </location>
</feature>
<keyword evidence="2 7" id="KW-0444">Lipid biosynthesis</keyword>
<feature type="binding site" evidence="7">
    <location>
        <position position="198"/>
    </location>
    <ligand>
        <name>sn-glycerol 3-phosphate</name>
        <dbReference type="ChEBI" id="CHEBI:57597"/>
    </ligand>
</feature>
<dbReference type="Proteomes" id="UP000011067">
    <property type="component" value="Chromosome"/>
</dbReference>
<dbReference type="PANTHER" id="PTHR11728">
    <property type="entry name" value="GLYCEROL-3-PHOSPHATE DEHYDROGENASE"/>
    <property type="match status" value="1"/>
</dbReference>
<dbReference type="Pfam" id="PF07479">
    <property type="entry name" value="NAD_Gly3P_dh_C"/>
    <property type="match status" value="1"/>
</dbReference>
<dbReference type="Pfam" id="PF01210">
    <property type="entry name" value="NAD_Gly3P_dh_N"/>
    <property type="match status" value="1"/>
</dbReference>
<name>A0ABM5NE15_9ENTR</name>
<evidence type="ECO:0000256" key="5">
    <source>
        <dbReference type="ARBA" id="ARBA00023209"/>
    </source>
</evidence>
<organism evidence="12 13">
    <name type="scientific">Candidatus Blochmanniella chromaiodes str. 640</name>
    <dbReference type="NCBI Taxonomy" id="1240471"/>
    <lineage>
        <taxon>Bacteria</taxon>
        <taxon>Pseudomonadati</taxon>
        <taxon>Pseudomonadota</taxon>
        <taxon>Gammaproteobacteria</taxon>
        <taxon>Enterobacterales</taxon>
        <taxon>Enterobacteriaceae</taxon>
        <taxon>ant endosymbionts</taxon>
        <taxon>Candidatus Blochmanniella</taxon>
    </lineage>
</organism>
<feature type="domain" description="Glycerol-3-phosphate dehydrogenase NAD-dependent N-terminal" evidence="10">
    <location>
        <begin position="10"/>
        <end position="164"/>
    </location>
</feature>
<comment type="subcellular location">
    <subcellularLocation>
        <location evidence="7">Cytoplasm</location>
    </subcellularLocation>
</comment>
<dbReference type="NCBIfam" id="NF000942">
    <property type="entry name" value="PRK00094.1-4"/>
    <property type="match status" value="1"/>
</dbReference>
<dbReference type="NCBIfam" id="NF000940">
    <property type="entry name" value="PRK00094.1-2"/>
    <property type="match status" value="1"/>
</dbReference>
<feature type="binding site" evidence="7">
    <location>
        <position position="144"/>
    </location>
    <ligand>
        <name>sn-glycerol 3-phosphate</name>
        <dbReference type="ChEBI" id="CHEBI:57597"/>
    </ligand>
</feature>
<gene>
    <name evidence="7 12" type="primary">gpsA</name>
    <name evidence="12" type="ORF">BCHRO640_648</name>
</gene>
<dbReference type="InterPro" id="IPR008927">
    <property type="entry name" value="6-PGluconate_DH-like_C_sf"/>
</dbReference>
<evidence type="ECO:0000256" key="7">
    <source>
        <dbReference type="HAMAP-Rule" id="MF_00394"/>
    </source>
</evidence>
<keyword evidence="3 7" id="KW-0560">Oxidoreductase</keyword>
<evidence type="ECO:0000256" key="8">
    <source>
        <dbReference type="RuleBase" id="RU000437"/>
    </source>
</evidence>
<dbReference type="InterPro" id="IPR013328">
    <property type="entry name" value="6PGD_dom2"/>
</dbReference>
<evidence type="ECO:0000256" key="4">
    <source>
        <dbReference type="ARBA" id="ARBA00023098"/>
    </source>
</evidence>
<dbReference type="EC" id="1.1.1.94" evidence="7"/>
<keyword evidence="7" id="KW-0521">NADP</keyword>
<feature type="binding site" evidence="7">
    <location>
        <position position="19"/>
    </location>
    <ligand>
        <name>NADPH</name>
        <dbReference type="ChEBI" id="CHEBI:57783"/>
    </ligand>
</feature>
<dbReference type="SUPFAM" id="SSF51735">
    <property type="entry name" value="NAD(P)-binding Rossmann-fold domains"/>
    <property type="match status" value="1"/>
</dbReference>
<evidence type="ECO:0000259" key="11">
    <source>
        <dbReference type="Pfam" id="PF07479"/>
    </source>
</evidence>
<keyword evidence="4 7" id="KW-0443">Lipid metabolism</keyword>
<keyword evidence="7" id="KW-0547">Nucleotide-binding</keyword>
<dbReference type="PIRSF" id="PIRSF000114">
    <property type="entry name" value="Glycerol-3-P_dh"/>
    <property type="match status" value="1"/>
</dbReference>
<feature type="binding site" evidence="7">
    <location>
        <position position="113"/>
    </location>
    <ligand>
        <name>NADPH</name>
        <dbReference type="ChEBI" id="CHEBI:57783"/>
    </ligand>
</feature>
<feature type="binding site" evidence="7">
    <location>
        <position position="113"/>
    </location>
    <ligand>
        <name>sn-glycerol 3-phosphate</name>
        <dbReference type="ChEBI" id="CHEBI:57597"/>
    </ligand>
</feature>
<dbReference type="PANTHER" id="PTHR11728:SF1">
    <property type="entry name" value="GLYCEROL-3-PHOSPHATE DEHYDROGENASE [NAD(+)] 2, CHLOROPLASTIC"/>
    <property type="match status" value="1"/>
</dbReference>
<evidence type="ECO:0000256" key="2">
    <source>
        <dbReference type="ARBA" id="ARBA00022516"/>
    </source>
</evidence>
<comment type="pathway">
    <text evidence="7">Membrane lipid metabolism; glycerophospholipid metabolism.</text>
</comment>
<comment type="catalytic activity">
    <reaction evidence="7 9">
        <text>sn-glycerol 3-phosphate + NADP(+) = dihydroxyacetone phosphate + NADPH + H(+)</text>
        <dbReference type="Rhea" id="RHEA:11096"/>
        <dbReference type="ChEBI" id="CHEBI:15378"/>
        <dbReference type="ChEBI" id="CHEBI:57597"/>
        <dbReference type="ChEBI" id="CHEBI:57642"/>
        <dbReference type="ChEBI" id="CHEBI:57783"/>
        <dbReference type="ChEBI" id="CHEBI:58349"/>
        <dbReference type="EC" id="1.1.1.94"/>
    </reaction>
</comment>
<dbReference type="PROSITE" id="PS00957">
    <property type="entry name" value="NAD_G3PDH"/>
    <property type="match status" value="1"/>
</dbReference>
<proteinExistence type="inferred from homology"/>
<feature type="binding site" evidence="7">
    <location>
        <position position="262"/>
    </location>
    <ligand>
        <name>NADPH</name>
        <dbReference type="ChEBI" id="CHEBI:57783"/>
    </ligand>
</feature>
<dbReference type="InterPro" id="IPR006168">
    <property type="entry name" value="G3P_DH_NAD-dep"/>
</dbReference>
<feature type="binding site" evidence="7">
    <location>
        <position position="142"/>
    </location>
    <ligand>
        <name>sn-glycerol 3-phosphate</name>
        <dbReference type="ChEBI" id="CHEBI:57597"/>
    </ligand>
</feature>
<dbReference type="Gene3D" id="1.10.1040.10">
    <property type="entry name" value="N-(1-d-carboxylethyl)-l-norvaline Dehydrogenase, domain 2"/>
    <property type="match status" value="1"/>
</dbReference>
<feature type="binding site" evidence="7">
    <location>
        <position position="56"/>
    </location>
    <ligand>
        <name>NADPH</name>
        <dbReference type="ChEBI" id="CHEBI:57783"/>
    </ligand>
</feature>
<evidence type="ECO:0000259" key="10">
    <source>
        <dbReference type="Pfam" id="PF01210"/>
    </source>
</evidence>
<sequence>MSIKYPKYPNITIIGAGSYGTAIAIALSRNGHSVLLWGHNAIHIQKLQINRCNQAYLPGIAFPPSLYLEKSLSIALSTCRNLLIAVPSRVFGHVLMRLKPNLKSNTRIIIASKGLEPKTGRLLQDVAYDILGKNIPIAIISGPTFARELAMGLPTAITLASNDTILSCDLQNILHCNKNFRIYSNTDTIGIQIAGVVKNIIAIGAGISDGIGFGSNARTALITRGLVEMSRLGIAIGATLDTFMGLAGLGDLILTCTDNQSRNRRFGILLGQGFEIHHAQKNVGKIIEGFYNVQEVYMLSVKHKVDMPITEQTYQILYQNKNVHDAAHSLLERTQKEEKLMV</sequence>
<dbReference type="EMBL" id="CP003903">
    <property type="protein sequence ID" value="AGC03869.1"/>
    <property type="molecule type" value="Genomic_DNA"/>
</dbReference>
<comment type="similarity">
    <text evidence="1 7 8">Belongs to the NAD-dependent glycerol-3-phosphate dehydrogenase family.</text>
</comment>
<keyword evidence="5 7" id="KW-0594">Phospholipid biosynthesis</keyword>
<feature type="binding site" evidence="7">
    <location>
        <position position="261"/>
    </location>
    <ligand>
        <name>sn-glycerol 3-phosphate</name>
        <dbReference type="ChEBI" id="CHEBI:57597"/>
    </ligand>
</feature>
<evidence type="ECO:0000313" key="13">
    <source>
        <dbReference type="Proteomes" id="UP000011067"/>
    </source>
</evidence>
<evidence type="ECO:0000256" key="1">
    <source>
        <dbReference type="ARBA" id="ARBA00011009"/>
    </source>
</evidence>
<dbReference type="InterPro" id="IPR006109">
    <property type="entry name" value="G3P_DH_NAD-dep_C"/>
</dbReference>
<feature type="binding site" evidence="7">
    <location>
        <position position="18"/>
    </location>
    <ligand>
        <name>NADPH</name>
        <dbReference type="ChEBI" id="CHEBI:57783"/>
    </ligand>
</feature>
<keyword evidence="7 8" id="KW-0520">NAD</keyword>
<comment type="function">
    <text evidence="7">Catalyzes the reduction of the glycolytic intermediate dihydroxyacetone phosphate (DHAP) to sn-glycerol 3-phosphate (G3P), the key precursor for phospholipid synthesis.</text>
</comment>
<dbReference type="HAMAP" id="MF_00394">
    <property type="entry name" value="NAD_Glyc3P_dehydrog"/>
    <property type="match status" value="1"/>
</dbReference>
<feature type="domain" description="Glycerol-3-phosphate dehydrogenase NAD-dependent C-terminal" evidence="11">
    <location>
        <begin position="187"/>
        <end position="326"/>
    </location>
</feature>
<evidence type="ECO:0000256" key="9">
    <source>
        <dbReference type="RuleBase" id="RU000439"/>
    </source>
</evidence>
<reference evidence="12 13" key="1">
    <citation type="journal article" date="2013" name="Genome Biol. Evol.">
        <title>Sequence context of indel mutations and their effect on protein evolution in a bacterial endosymbiont.</title>
        <authorList>
            <person name="Williams L.E."/>
            <person name="Wernegreen J.J."/>
        </authorList>
    </citation>
    <scope>NUCLEOTIDE SEQUENCE [LARGE SCALE GENOMIC DNA]</scope>
    <source>
        <strain evidence="12 13">640</strain>
    </source>
</reference>
<feature type="binding site" evidence="7">
    <location>
        <position position="146"/>
    </location>
    <ligand>
        <name>NADPH</name>
        <dbReference type="ChEBI" id="CHEBI:57783"/>
    </ligand>
</feature>
<feature type="binding site" evidence="7">
    <location>
        <position position="286"/>
    </location>
    <ligand>
        <name>NADPH</name>
        <dbReference type="ChEBI" id="CHEBI:57783"/>
    </ligand>
</feature>
<evidence type="ECO:0000256" key="3">
    <source>
        <dbReference type="ARBA" id="ARBA00023002"/>
    </source>
</evidence>
<keyword evidence="7" id="KW-0963">Cytoplasm</keyword>
<feature type="binding site" evidence="7">
    <location>
        <position position="251"/>
    </location>
    <ligand>
        <name>sn-glycerol 3-phosphate</name>
        <dbReference type="ChEBI" id="CHEBI:57597"/>
    </ligand>
</feature>
<dbReference type="Gene3D" id="3.40.50.720">
    <property type="entry name" value="NAD(P)-binding Rossmann-like Domain"/>
    <property type="match status" value="1"/>
</dbReference>
<dbReference type="SUPFAM" id="SSF48179">
    <property type="entry name" value="6-phosphogluconate dehydrogenase C-terminal domain-like"/>
    <property type="match status" value="1"/>
</dbReference>
<comment type="catalytic activity">
    <reaction evidence="7">
        <text>sn-glycerol 3-phosphate + NAD(+) = dihydroxyacetone phosphate + NADH + H(+)</text>
        <dbReference type="Rhea" id="RHEA:11092"/>
        <dbReference type="ChEBI" id="CHEBI:15378"/>
        <dbReference type="ChEBI" id="CHEBI:57540"/>
        <dbReference type="ChEBI" id="CHEBI:57597"/>
        <dbReference type="ChEBI" id="CHEBI:57642"/>
        <dbReference type="ChEBI" id="CHEBI:57945"/>
        <dbReference type="EC" id="1.1.1.94"/>
    </reaction>
</comment>
<feature type="binding site" evidence="7">
    <location>
        <position position="288"/>
    </location>
    <ligand>
        <name>NADPH</name>
        <dbReference type="ChEBI" id="CHEBI:57783"/>
    </ligand>
</feature>
<dbReference type="PRINTS" id="PR00077">
    <property type="entry name" value="GPDHDRGNASE"/>
</dbReference>